<comment type="caution">
    <text evidence="2">The sequence shown here is derived from an EMBL/GenBank/DDBJ whole genome shotgun (WGS) entry which is preliminary data.</text>
</comment>
<proteinExistence type="predicted"/>
<dbReference type="AlphaFoldDB" id="A0AAV4PYH5"/>
<name>A0AAV4PYH5_9ARAC</name>
<gene>
    <name evidence="2" type="ORF">CDAR_229801</name>
</gene>
<reference evidence="2 3" key="1">
    <citation type="submission" date="2021-06" db="EMBL/GenBank/DDBJ databases">
        <title>Caerostris darwini draft genome.</title>
        <authorList>
            <person name="Kono N."/>
            <person name="Arakawa K."/>
        </authorList>
    </citation>
    <scope>NUCLEOTIDE SEQUENCE [LARGE SCALE GENOMIC DNA]</scope>
</reference>
<evidence type="ECO:0000313" key="2">
    <source>
        <dbReference type="EMBL" id="GIY02104.1"/>
    </source>
</evidence>
<organism evidence="2 3">
    <name type="scientific">Caerostris darwini</name>
    <dbReference type="NCBI Taxonomy" id="1538125"/>
    <lineage>
        <taxon>Eukaryota</taxon>
        <taxon>Metazoa</taxon>
        <taxon>Ecdysozoa</taxon>
        <taxon>Arthropoda</taxon>
        <taxon>Chelicerata</taxon>
        <taxon>Arachnida</taxon>
        <taxon>Araneae</taxon>
        <taxon>Araneomorphae</taxon>
        <taxon>Entelegynae</taxon>
        <taxon>Araneoidea</taxon>
        <taxon>Araneidae</taxon>
        <taxon>Caerostris</taxon>
    </lineage>
</organism>
<protein>
    <submittedName>
        <fullName evidence="2">Uncharacterized protein</fullName>
    </submittedName>
</protein>
<dbReference type="Proteomes" id="UP001054837">
    <property type="component" value="Unassembled WGS sequence"/>
</dbReference>
<evidence type="ECO:0000313" key="3">
    <source>
        <dbReference type="Proteomes" id="UP001054837"/>
    </source>
</evidence>
<keyword evidence="3" id="KW-1185">Reference proteome</keyword>
<accession>A0AAV4PYH5</accession>
<feature type="chain" id="PRO_5043506624" evidence="1">
    <location>
        <begin position="20"/>
        <end position="89"/>
    </location>
</feature>
<dbReference type="EMBL" id="BPLQ01003643">
    <property type="protein sequence ID" value="GIY02104.1"/>
    <property type="molecule type" value="Genomic_DNA"/>
</dbReference>
<evidence type="ECO:0000256" key="1">
    <source>
        <dbReference type="SAM" id="SignalP"/>
    </source>
</evidence>
<keyword evidence="1" id="KW-0732">Signal</keyword>
<feature type="signal peptide" evidence="1">
    <location>
        <begin position="1"/>
        <end position="19"/>
    </location>
</feature>
<sequence length="89" mass="9579">MKVFSRLLTVAALLTSLSSLLFQSDSELGYACQGYVWGSLLKALNEGVFMIINSYGLLSSSGSQELIQSDSELGYACQGYVWGSLLKGI</sequence>